<proteinExistence type="predicted"/>
<keyword evidence="1" id="KW-0143">Chaperone</keyword>
<dbReference type="GO" id="GO:0051087">
    <property type="term" value="F:protein-folding chaperone binding"/>
    <property type="evidence" value="ECO:0007669"/>
    <property type="project" value="InterPro"/>
</dbReference>
<keyword evidence="2" id="KW-0175">Coiled coil</keyword>
<dbReference type="EMBL" id="FOIM01000022">
    <property type="protein sequence ID" value="SET97752.1"/>
    <property type="molecule type" value="Genomic_DNA"/>
</dbReference>
<dbReference type="AlphaFoldDB" id="A0A1I0IL81"/>
<evidence type="ECO:0000313" key="3">
    <source>
        <dbReference type="EMBL" id="SET97752.1"/>
    </source>
</evidence>
<dbReference type="GeneID" id="93277742"/>
<dbReference type="GO" id="GO:0000774">
    <property type="term" value="F:adenyl-nucleotide exchange factor activity"/>
    <property type="evidence" value="ECO:0007669"/>
    <property type="project" value="InterPro"/>
</dbReference>
<protein>
    <submittedName>
        <fullName evidence="3">Molecular chaperone GrpE (Heat shock protein)</fullName>
    </submittedName>
</protein>
<sequence>MTNQNEMNLIPDDLTQEELLSLNEILLNTREQCQMTAQLIENQLKRKDQLIDRLHQELETYKQDQPARLVEQAMKELIGLRGRLLKRQSSPQWAQLDAEKLREEFTYLDEDILDLLERQNIEPFTTQPGQPFDGGRHRVMNVVSADSPELDRRVKASLAPGYAKGDKVLIPEHVTVYRFQ</sequence>
<gene>
    <name evidence="3" type="ORF">SAMN05216313_12233</name>
</gene>
<organism evidence="3 4">
    <name type="scientific">Enterocloster lavalensis</name>
    <dbReference type="NCBI Taxonomy" id="460384"/>
    <lineage>
        <taxon>Bacteria</taxon>
        <taxon>Bacillati</taxon>
        <taxon>Bacillota</taxon>
        <taxon>Clostridia</taxon>
        <taxon>Lachnospirales</taxon>
        <taxon>Lachnospiraceae</taxon>
        <taxon>Enterocloster</taxon>
    </lineage>
</organism>
<name>A0A1I0IL81_9FIRM</name>
<dbReference type="Gene3D" id="2.30.22.10">
    <property type="entry name" value="Head domain of nucleotide exchange factor GrpE"/>
    <property type="match status" value="1"/>
</dbReference>
<keyword evidence="4" id="KW-1185">Reference proteome</keyword>
<dbReference type="STRING" id="460384.SAMN05216313_12233"/>
<dbReference type="Proteomes" id="UP000198508">
    <property type="component" value="Unassembled WGS sequence"/>
</dbReference>
<accession>A0A1I0IL81</accession>
<evidence type="ECO:0000256" key="2">
    <source>
        <dbReference type="SAM" id="Coils"/>
    </source>
</evidence>
<evidence type="ECO:0000313" key="4">
    <source>
        <dbReference type="Proteomes" id="UP000198508"/>
    </source>
</evidence>
<reference evidence="4" key="1">
    <citation type="submission" date="2016-10" db="EMBL/GenBank/DDBJ databases">
        <authorList>
            <person name="Varghese N."/>
            <person name="Submissions S."/>
        </authorList>
    </citation>
    <scope>NUCLEOTIDE SEQUENCE [LARGE SCALE GENOMIC DNA]</scope>
    <source>
        <strain evidence="4">NLAE-zl-G277</strain>
    </source>
</reference>
<dbReference type="RefSeq" id="WP_092367307.1">
    <property type="nucleotide sequence ID" value="NZ_DAINWJ010000104.1"/>
</dbReference>
<keyword evidence="3" id="KW-0346">Stress response</keyword>
<feature type="coiled-coil region" evidence="2">
    <location>
        <begin position="37"/>
        <end position="64"/>
    </location>
</feature>
<dbReference type="InterPro" id="IPR000740">
    <property type="entry name" value="GrpE"/>
</dbReference>
<dbReference type="Pfam" id="PF01025">
    <property type="entry name" value="GrpE"/>
    <property type="match status" value="1"/>
</dbReference>
<dbReference type="GO" id="GO:0006457">
    <property type="term" value="P:protein folding"/>
    <property type="evidence" value="ECO:0007669"/>
    <property type="project" value="InterPro"/>
</dbReference>
<dbReference type="GO" id="GO:0042803">
    <property type="term" value="F:protein homodimerization activity"/>
    <property type="evidence" value="ECO:0007669"/>
    <property type="project" value="InterPro"/>
</dbReference>
<dbReference type="InterPro" id="IPR009012">
    <property type="entry name" value="GrpE_head"/>
</dbReference>
<evidence type="ECO:0000256" key="1">
    <source>
        <dbReference type="ARBA" id="ARBA00023186"/>
    </source>
</evidence>